<name>A0AAW0Y410_CHEQU</name>
<evidence type="ECO:0000256" key="8">
    <source>
        <dbReference type="ARBA" id="ARBA00023034"/>
    </source>
</evidence>
<dbReference type="GO" id="GO:0006493">
    <property type="term" value="P:protein O-linked glycosylation"/>
    <property type="evidence" value="ECO:0007669"/>
    <property type="project" value="TreeGrafter"/>
</dbReference>
<dbReference type="Gene3D" id="3.90.550.50">
    <property type="match status" value="1"/>
</dbReference>
<keyword evidence="4" id="KW-0808">Transferase</keyword>
<feature type="non-terminal residue" evidence="11">
    <location>
        <position position="315"/>
    </location>
</feature>
<dbReference type="Pfam" id="PF01762">
    <property type="entry name" value="Galactosyl_T"/>
    <property type="match status" value="2"/>
</dbReference>
<dbReference type="Proteomes" id="UP001445076">
    <property type="component" value="Unassembled WGS sequence"/>
</dbReference>
<keyword evidence="7 10" id="KW-1133">Transmembrane helix</keyword>
<evidence type="ECO:0000256" key="5">
    <source>
        <dbReference type="ARBA" id="ARBA00022692"/>
    </source>
</evidence>
<evidence type="ECO:0000256" key="2">
    <source>
        <dbReference type="ARBA" id="ARBA00008661"/>
    </source>
</evidence>
<keyword evidence="8 10" id="KW-0333">Golgi apparatus</keyword>
<comment type="similarity">
    <text evidence="2 10">Belongs to the glycosyltransferase 31 family.</text>
</comment>
<evidence type="ECO:0000313" key="12">
    <source>
        <dbReference type="Proteomes" id="UP001445076"/>
    </source>
</evidence>
<dbReference type="GO" id="GO:0016758">
    <property type="term" value="F:hexosyltransferase activity"/>
    <property type="evidence" value="ECO:0007669"/>
    <property type="project" value="InterPro"/>
</dbReference>
<proteinExistence type="inferred from homology"/>
<keyword evidence="12" id="KW-1185">Reference proteome</keyword>
<evidence type="ECO:0000256" key="4">
    <source>
        <dbReference type="ARBA" id="ARBA00022679"/>
    </source>
</evidence>
<reference evidence="11 12" key="1">
    <citation type="journal article" date="2024" name="BMC Genomics">
        <title>Genome assembly of redclaw crayfish (Cherax quadricarinatus) provides insights into its immune adaptation and hypoxia tolerance.</title>
        <authorList>
            <person name="Liu Z."/>
            <person name="Zheng J."/>
            <person name="Li H."/>
            <person name="Fang K."/>
            <person name="Wang S."/>
            <person name="He J."/>
            <person name="Zhou D."/>
            <person name="Weng S."/>
            <person name="Chi M."/>
            <person name="Gu Z."/>
            <person name="He J."/>
            <person name="Li F."/>
            <person name="Wang M."/>
        </authorList>
    </citation>
    <scope>NUCLEOTIDE SEQUENCE [LARGE SCALE GENOMIC DNA]</scope>
    <source>
        <strain evidence="11">ZL_2023a</strain>
    </source>
</reference>
<feature type="transmembrane region" description="Helical" evidence="10">
    <location>
        <begin position="12"/>
        <end position="32"/>
    </location>
</feature>
<protein>
    <recommendedName>
        <fullName evidence="10">Hexosyltransferase</fullName>
        <ecNumber evidence="10">2.4.1.-</ecNumber>
    </recommendedName>
</protein>
<comment type="caution">
    <text evidence="11">The sequence shown here is derived from an EMBL/GenBank/DDBJ whole genome shotgun (WGS) entry which is preliminary data.</text>
</comment>
<dbReference type="EMBL" id="JARKIK010000017">
    <property type="protein sequence ID" value="KAK8746791.1"/>
    <property type="molecule type" value="Genomic_DNA"/>
</dbReference>
<organism evidence="11 12">
    <name type="scientific">Cherax quadricarinatus</name>
    <name type="common">Australian red claw crayfish</name>
    <dbReference type="NCBI Taxonomy" id="27406"/>
    <lineage>
        <taxon>Eukaryota</taxon>
        <taxon>Metazoa</taxon>
        <taxon>Ecdysozoa</taxon>
        <taxon>Arthropoda</taxon>
        <taxon>Crustacea</taxon>
        <taxon>Multicrustacea</taxon>
        <taxon>Malacostraca</taxon>
        <taxon>Eumalacostraca</taxon>
        <taxon>Eucarida</taxon>
        <taxon>Decapoda</taxon>
        <taxon>Pleocyemata</taxon>
        <taxon>Astacidea</taxon>
        <taxon>Parastacoidea</taxon>
        <taxon>Parastacidae</taxon>
        <taxon>Cherax</taxon>
    </lineage>
</organism>
<sequence length="315" mass="35960">MQVMCRWRRGNQGVWLGILAVAIIIYVLKVLWPTYIPRPPTPIHLMNTTAYINSLHHMTLEPVKATKSCNNNSSKVQVLILVSSSIPNFEARQAVRRSWGANLPSLWPLVFFIGATTDALLQEKVRVEAQEYGDIAQDLSFYDSYSNLTLKTLSLLSWSQHFCTHATYILKIDEDIFLNVHKLYNLTMCVTEARKTMYTKKKKDKPFSSGQLGGVSTHQSFLEALTDNSCDALTPSKYINYFINSQTHEYESYMFGGYLYNGVKAERNPQSKWYLDPMLYSNDILPPFLSGTSYIITSNLIPHLLEEAKFTSLIQ</sequence>
<dbReference type="PANTHER" id="PTHR11214:SF314">
    <property type="entry name" value="HEXOSYLTRANSFERASE"/>
    <property type="match status" value="1"/>
</dbReference>
<dbReference type="GO" id="GO:0000139">
    <property type="term" value="C:Golgi membrane"/>
    <property type="evidence" value="ECO:0007669"/>
    <property type="project" value="UniProtKB-SubCell"/>
</dbReference>
<keyword evidence="5 10" id="KW-0812">Transmembrane</keyword>
<evidence type="ECO:0000256" key="9">
    <source>
        <dbReference type="ARBA" id="ARBA00023136"/>
    </source>
</evidence>
<keyword evidence="3 10" id="KW-0328">Glycosyltransferase</keyword>
<gene>
    <name evidence="11" type="ORF">OTU49_017183</name>
</gene>
<evidence type="ECO:0000313" key="11">
    <source>
        <dbReference type="EMBL" id="KAK8746791.1"/>
    </source>
</evidence>
<evidence type="ECO:0000256" key="3">
    <source>
        <dbReference type="ARBA" id="ARBA00022676"/>
    </source>
</evidence>
<comment type="subcellular location">
    <subcellularLocation>
        <location evidence="1 10">Golgi apparatus membrane</location>
        <topology evidence="1 10">Single-pass type II membrane protein</topology>
    </subcellularLocation>
</comment>
<evidence type="ECO:0000256" key="1">
    <source>
        <dbReference type="ARBA" id="ARBA00004323"/>
    </source>
</evidence>
<keyword evidence="9 10" id="KW-0472">Membrane</keyword>
<dbReference type="InterPro" id="IPR002659">
    <property type="entry name" value="Glyco_trans_31"/>
</dbReference>
<keyword evidence="6 10" id="KW-0735">Signal-anchor</keyword>
<dbReference type="PANTHER" id="PTHR11214">
    <property type="entry name" value="BETA-1,3-N-ACETYLGLUCOSAMINYLTRANSFERASE"/>
    <property type="match status" value="1"/>
</dbReference>
<accession>A0AAW0Y410</accession>
<dbReference type="EC" id="2.4.1.-" evidence="10"/>
<evidence type="ECO:0000256" key="7">
    <source>
        <dbReference type="ARBA" id="ARBA00022989"/>
    </source>
</evidence>
<evidence type="ECO:0000256" key="6">
    <source>
        <dbReference type="ARBA" id="ARBA00022968"/>
    </source>
</evidence>
<evidence type="ECO:0000256" key="10">
    <source>
        <dbReference type="RuleBase" id="RU363063"/>
    </source>
</evidence>
<dbReference type="AlphaFoldDB" id="A0AAW0Y410"/>